<evidence type="ECO:0000313" key="3">
    <source>
        <dbReference type="EMBL" id="NHO33021.1"/>
    </source>
</evidence>
<reference evidence="3 4" key="1">
    <citation type="journal article" date="2020" name="Int. J. Syst. Evol. Microbiol.">
        <title>Novel acetic acid bacteria from cider fermentations: Acetobacter conturbans sp. nov. and Acetobacter fallax sp. nov.</title>
        <authorList>
            <person name="Sombolestani A.S."/>
            <person name="Cleenwerck I."/>
            <person name="Cnockaert M."/>
            <person name="Borremans W."/>
            <person name="Wieme A.D."/>
            <person name="De Vuyst L."/>
            <person name="Vandamme P."/>
        </authorList>
    </citation>
    <scope>NUCLEOTIDE SEQUENCE [LARGE SCALE GENOMIC DNA]</scope>
    <source>
        <strain evidence="3 4">LMG 1637</strain>
    </source>
</reference>
<keyword evidence="4" id="KW-1185">Reference proteome</keyword>
<accession>A0ABX0KD11</accession>
<dbReference type="InterPro" id="IPR012792">
    <property type="entry name" value="3-oxoacid_CoA-transf_A"/>
</dbReference>
<dbReference type="NCBIfam" id="TIGR02429">
    <property type="entry name" value="pcaI_scoA_fam"/>
    <property type="match status" value="1"/>
</dbReference>
<evidence type="ECO:0000256" key="1">
    <source>
        <dbReference type="ARBA" id="ARBA00005612"/>
    </source>
</evidence>
<gene>
    <name evidence="3" type="ORF">GOB84_10725</name>
</gene>
<dbReference type="PROSITE" id="PS01273">
    <property type="entry name" value="COA_TRANSF_1"/>
    <property type="match status" value="1"/>
</dbReference>
<dbReference type="EMBL" id="WOSW01000019">
    <property type="protein sequence ID" value="NHO33021.1"/>
    <property type="molecule type" value="Genomic_DNA"/>
</dbReference>
<name>A0ABX0KD11_9PROT</name>
<evidence type="ECO:0000313" key="4">
    <source>
        <dbReference type="Proteomes" id="UP000615326"/>
    </source>
</evidence>
<sequence>MINKQVGTTAEALSGIADGSVVMIGGFGSVGQPDALIEALIEQGARDLTVVANNAGAGRVGLAKLLDAGRVRRIICSYPRSSGSVVFEDLFRAGLLELEIVPQGTLAERIRAAGAGIAGFYTPTTVGTILAKGKETREFSGRLYVLEQALGADVALIQAWRTDRIGNCVYRETGRNFNAVMATAARTTIVQTCGMTEVGGLDPEAIVTPGIFVHRVVHIPDGEAAAPAHLKKEEV</sequence>
<dbReference type="PANTHER" id="PTHR13707:SF60">
    <property type="entry name" value="ACETATE COA-TRANSFERASE SUBUNIT ALPHA"/>
    <property type="match status" value="1"/>
</dbReference>
<dbReference type="InterPro" id="IPR037171">
    <property type="entry name" value="NagB/RpiA_transferase-like"/>
</dbReference>
<dbReference type="Proteomes" id="UP000615326">
    <property type="component" value="Unassembled WGS sequence"/>
</dbReference>
<proteinExistence type="inferred from homology"/>
<dbReference type="SMART" id="SM00882">
    <property type="entry name" value="CoA_trans"/>
    <property type="match status" value="1"/>
</dbReference>
<comment type="caution">
    <text evidence="3">The sequence shown here is derived from an EMBL/GenBank/DDBJ whole genome shotgun (WGS) entry which is preliminary data.</text>
</comment>
<organism evidence="3 4">
    <name type="scientific">Acetobacter fallax</name>
    <dbReference type="NCBI Taxonomy" id="1737473"/>
    <lineage>
        <taxon>Bacteria</taxon>
        <taxon>Pseudomonadati</taxon>
        <taxon>Pseudomonadota</taxon>
        <taxon>Alphaproteobacteria</taxon>
        <taxon>Acetobacterales</taxon>
        <taxon>Acetobacteraceae</taxon>
        <taxon>Acetobacter</taxon>
    </lineage>
</organism>
<dbReference type="Gene3D" id="3.40.1080.10">
    <property type="entry name" value="Glutaconate Coenzyme A-transferase"/>
    <property type="match status" value="1"/>
</dbReference>
<evidence type="ECO:0000256" key="2">
    <source>
        <dbReference type="ARBA" id="ARBA00022679"/>
    </source>
</evidence>
<dbReference type="InterPro" id="IPR004165">
    <property type="entry name" value="CoA_trans_fam_I"/>
</dbReference>
<dbReference type="InterPro" id="IPR004163">
    <property type="entry name" value="CoA_transf_BS"/>
</dbReference>
<dbReference type="PANTHER" id="PTHR13707">
    <property type="entry name" value="KETOACID-COENZYME A TRANSFERASE"/>
    <property type="match status" value="1"/>
</dbReference>
<dbReference type="RefSeq" id="WP_173577546.1">
    <property type="nucleotide sequence ID" value="NZ_WOSW01000019.1"/>
</dbReference>
<keyword evidence="2" id="KW-0808">Transferase</keyword>
<dbReference type="SUPFAM" id="SSF100950">
    <property type="entry name" value="NagB/RpiA/CoA transferase-like"/>
    <property type="match status" value="1"/>
</dbReference>
<dbReference type="Pfam" id="PF01144">
    <property type="entry name" value="CoA_trans"/>
    <property type="match status" value="1"/>
</dbReference>
<comment type="similarity">
    <text evidence="1">Belongs to the 3-oxoacid CoA-transferase subunit A family.</text>
</comment>
<protein>
    <submittedName>
        <fullName evidence="3">3-oxoacid CoA-transferase subunit A</fullName>
    </submittedName>
</protein>